<dbReference type="Proteomes" id="UP000291469">
    <property type="component" value="Chromosome"/>
</dbReference>
<sequence>MGYKETFILVAADCPVETAVTPQPRGGKPTIATIQHELLSARPYALTQEDVLFETHLRHKAVPEAQTAARRDESREEFFAKPQPCLRTSPLPKRYGWGLHFDVQGRIGLWPRESEEYQRLARGERGVKVLQAMRTQRS</sequence>
<dbReference type="RefSeq" id="WP_131155222.1">
    <property type="nucleotide sequence ID" value="NZ_CP036402.1"/>
</dbReference>
<organism evidence="1 2">
    <name type="scientific">Egibacter rhizosphaerae</name>
    <dbReference type="NCBI Taxonomy" id="1670831"/>
    <lineage>
        <taxon>Bacteria</taxon>
        <taxon>Bacillati</taxon>
        <taxon>Actinomycetota</taxon>
        <taxon>Nitriliruptoria</taxon>
        <taxon>Egibacterales</taxon>
        <taxon>Egibacteraceae</taxon>
        <taxon>Egibacter</taxon>
    </lineage>
</organism>
<dbReference type="EMBL" id="CP036402">
    <property type="protein sequence ID" value="QBI20225.1"/>
    <property type="molecule type" value="Genomic_DNA"/>
</dbReference>
<evidence type="ECO:0000313" key="2">
    <source>
        <dbReference type="Proteomes" id="UP000291469"/>
    </source>
</evidence>
<dbReference type="InterPro" id="IPR046155">
    <property type="entry name" value="DUF6157"/>
</dbReference>
<evidence type="ECO:0000313" key="1">
    <source>
        <dbReference type="EMBL" id="QBI20225.1"/>
    </source>
</evidence>
<accession>A0A411YG29</accession>
<name>A0A411YG29_9ACTN</name>
<gene>
    <name evidence="1" type="ORF">ER308_12040</name>
</gene>
<reference evidence="1 2" key="1">
    <citation type="submission" date="2019-01" db="EMBL/GenBank/DDBJ databases">
        <title>Egibacter rhizosphaerae EGI 80759T.</title>
        <authorList>
            <person name="Chen D.-D."/>
            <person name="Tian Y."/>
            <person name="Jiao J.-Y."/>
            <person name="Zhang X.-T."/>
            <person name="Zhang Y.-G."/>
            <person name="Zhang Y."/>
            <person name="Xiao M."/>
            <person name="Shu W.-S."/>
            <person name="Li W.-J."/>
        </authorList>
    </citation>
    <scope>NUCLEOTIDE SEQUENCE [LARGE SCALE GENOMIC DNA]</scope>
    <source>
        <strain evidence="1 2">EGI 80759</strain>
    </source>
</reference>
<dbReference type="AlphaFoldDB" id="A0A411YG29"/>
<protein>
    <submittedName>
        <fullName evidence="1">Uncharacterized protein</fullName>
    </submittedName>
</protein>
<dbReference type="KEGG" id="erz:ER308_12040"/>
<dbReference type="OrthoDB" id="2361182at2"/>
<proteinExistence type="predicted"/>
<keyword evidence="2" id="KW-1185">Reference proteome</keyword>
<dbReference type="Pfam" id="PF19654">
    <property type="entry name" value="DUF6157"/>
    <property type="match status" value="1"/>
</dbReference>